<dbReference type="AlphaFoldDB" id="A0A090VMJ9"/>
<proteinExistence type="predicted"/>
<gene>
    <name evidence="3" type="ORF">JCM19300_4614</name>
</gene>
<comment type="caution">
    <text evidence="3">The sequence shown here is derived from an EMBL/GenBank/DDBJ whole genome shotgun (WGS) entry which is preliminary data.</text>
</comment>
<reference evidence="3 4" key="1">
    <citation type="journal article" date="2014" name="Genome Announc.">
        <title>Draft Genome Sequences of Marine Flavobacterium Algibacter lectus Strains SS8 and NR4.</title>
        <authorList>
            <person name="Takatani N."/>
            <person name="Nakanishi M."/>
            <person name="Meirelles P."/>
            <person name="Mino S."/>
            <person name="Suda W."/>
            <person name="Oshima K."/>
            <person name="Hattori M."/>
            <person name="Ohkuma M."/>
            <person name="Hosokawa M."/>
            <person name="Miyashita K."/>
            <person name="Thompson F.L."/>
            <person name="Niwa A."/>
            <person name="Sawabe T."/>
            <person name="Sawabe T."/>
        </authorList>
    </citation>
    <scope>NUCLEOTIDE SEQUENCE [LARGE SCALE GENOMIC DNA]</scope>
    <source>
        <strain evidence="3 4">JCM 19300</strain>
    </source>
</reference>
<dbReference type="Gene3D" id="3.40.30.10">
    <property type="entry name" value="Glutaredoxin"/>
    <property type="match status" value="1"/>
</dbReference>
<feature type="chain" id="PRO_5001865390" description="Glutaredoxin domain-containing protein" evidence="1">
    <location>
        <begin position="24"/>
        <end position="216"/>
    </location>
</feature>
<organism evidence="3 4">
    <name type="scientific">Algibacter lectus</name>
    <dbReference type="NCBI Taxonomy" id="221126"/>
    <lineage>
        <taxon>Bacteria</taxon>
        <taxon>Pseudomonadati</taxon>
        <taxon>Bacteroidota</taxon>
        <taxon>Flavobacteriia</taxon>
        <taxon>Flavobacteriales</taxon>
        <taxon>Flavobacteriaceae</taxon>
        <taxon>Algibacter</taxon>
    </lineage>
</organism>
<accession>A0A090VMJ9</accession>
<evidence type="ECO:0000256" key="1">
    <source>
        <dbReference type="SAM" id="SignalP"/>
    </source>
</evidence>
<protein>
    <recommendedName>
        <fullName evidence="2">Glutaredoxin domain-containing protein</fullName>
    </recommendedName>
</protein>
<dbReference type="InterPro" id="IPR002109">
    <property type="entry name" value="Glutaredoxin"/>
</dbReference>
<evidence type="ECO:0000259" key="2">
    <source>
        <dbReference type="Pfam" id="PF00462"/>
    </source>
</evidence>
<feature type="domain" description="Glutaredoxin" evidence="2">
    <location>
        <begin position="133"/>
        <end position="179"/>
    </location>
</feature>
<evidence type="ECO:0000313" key="4">
    <source>
        <dbReference type="Proteomes" id="UP000029644"/>
    </source>
</evidence>
<dbReference type="OrthoDB" id="1144044at2"/>
<keyword evidence="1" id="KW-0732">Signal</keyword>
<sequence length="216" mass="25073">MNRNHKIAYSFIVLLFISCLSFAQQTKNENVELVKKQNGKRLEFFAKNNDSVSYSVFLRIETEDYRRSSNRPVLQVISANSETHLITLIKLSDKPGDYKEQFIVNKISQSLNFRKDFDDIQINIDEALKTEDITIFESENCELCNEAKSLFNAYQIAFKTKNITEDQQKLEKLLKKAGQADYNIKNAIFILKIKESIYTNITTKTALIDTINNYNK</sequence>
<dbReference type="PROSITE" id="PS51257">
    <property type="entry name" value="PROKAR_LIPOPROTEIN"/>
    <property type="match status" value="1"/>
</dbReference>
<feature type="signal peptide" evidence="1">
    <location>
        <begin position="1"/>
        <end position="23"/>
    </location>
</feature>
<dbReference type="EMBL" id="BBNQ01000019">
    <property type="protein sequence ID" value="GAL64519.1"/>
    <property type="molecule type" value="Genomic_DNA"/>
</dbReference>
<dbReference type="RefSeq" id="WP_042506334.1">
    <property type="nucleotide sequence ID" value="NZ_BBNQ01000019.1"/>
</dbReference>
<evidence type="ECO:0000313" key="3">
    <source>
        <dbReference type="EMBL" id="GAL64519.1"/>
    </source>
</evidence>
<dbReference type="Proteomes" id="UP000029644">
    <property type="component" value="Unassembled WGS sequence"/>
</dbReference>
<name>A0A090VMJ9_9FLAO</name>
<dbReference type="InterPro" id="IPR036249">
    <property type="entry name" value="Thioredoxin-like_sf"/>
</dbReference>
<dbReference type="Pfam" id="PF00462">
    <property type="entry name" value="Glutaredoxin"/>
    <property type="match status" value="1"/>
</dbReference>
<dbReference type="SUPFAM" id="SSF52833">
    <property type="entry name" value="Thioredoxin-like"/>
    <property type="match status" value="1"/>
</dbReference>